<reference evidence="1" key="1">
    <citation type="journal article" date="2019" name="bioRxiv">
        <title>The Genome of the Zebra Mussel, Dreissena polymorpha: A Resource for Invasive Species Research.</title>
        <authorList>
            <person name="McCartney M.A."/>
            <person name="Auch B."/>
            <person name="Kono T."/>
            <person name="Mallez S."/>
            <person name="Zhang Y."/>
            <person name="Obille A."/>
            <person name="Becker A."/>
            <person name="Abrahante J.E."/>
            <person name="Garbe J."/>
            <person name="Badalamenti J.P."/>
            <person name="Herman A."/>
            <person name="Mangelson H."/>
            <person name="Liachko I."/>
            <person name="Sullivan S."/>
            <person name="Sone E.D."/>
            <person name="Koren S."/>
            <person name="Silverstein K.A.T."/>
            <person name="Beckman K.B."/>
            <person name="Gohl D.M."/>
        </authorList>
    </citation>
    <scope>NUCLEOTIDE SEQUENCE</scope>
    <source>
        <strain evidence="1">Duluth1</strain>
        <tissue evidence="1">Whole animal</tissue>
    </source>
</reference>
<organism evidence="1 2">
    <name type="scientific">Dreissena polymorpha</name>
    <name type="common">Zebra mussel</name>
    <name type="synonym">Mytilus polymorpha</name>
    <dbReference type="NCBI Taxonomy" id="45954"/>
    <lineage>
        <taxon>Eukaryota</taxon>
        <taxon>Metazoa</taxon>
        <taxon>Spiralia</taxon>
        <taxon>Lophotrochozoa</taxon>
        <taxon>Mollusca</taxon>
        <taxon>Bivalvia</taxon>
        <taxon>Autobranchia</taxon>
        <taxon>Heteroconchia</taxon>
        <taxon>Euheterodonta</taxon>
        <taxon>Imparidentia</taxon>
        <taxon>Neoheterodontei</taxon>
        <taxon>Myida</taxon>
        <taxon>Dreissenoidea</taxon>
        <taxon>Dreissenidae</taxon>
        <taxon>Dreissena</taxon>
    </lineage>
</organism>
<comment type="caution">
    <text evidence="1">The sequence shown here is derived from an EMBL/GenBank/DDBJ whole genome shotgun (WGS) entry which is preliminary data.</text>
</comment>
<evidence type="ECO:0000313" key="1">
    <source>
        <dbReference type="EMBL" id="KAH3690927.1"/>
    </source>
</evidence>
<dbReference type="AlphaFoldDB" id="A0A9D3Y248"/>
<protein>
    <submittedName>
        <fullName evidence="1">Uncharacterized protein</fullName>
    </submittedName>
</protein>
<proteinExistence type="predicted"/>
<dbReference type="EMBL" id="JAIWYP010000049">
    <property type="protein sequence ID" value="KAH3690927.1"/>
    <property type="molecule type" value="Genomic_DNA"/>
</dbReference>
<name>A0A9D3Y248_DREPO</name>
<reference evidence="1" key="2">
    <citation type="submission" date="2020-11" db="EMBL/GenBank/DDBJ databases">
        <authorList>
            <person name="McCartney M.A."/>
            <person name="Auch B."/>
            <person name="Kono T."/>
            <person name="Mallez S."/>
            <person name="Becker A."/>
            <person name="Gohl D.M."/>
            <person name="Silverstein K.A.T."/>
            <person name="Koren S."/>
            <person name="Bechman K.B."/>
            <person name="Herman A."/>
            <person name="Abrahante J.E."/>
            <person name="Garbe J."/>
        </authorList>
    </citation>
    <scope>NUCLEOTIDE SEQUENCE</scope>
    <source>
        <strain evidence="1">Duluth1</strain>
        <tissue evidence="1">Whole animal</tissue>
    </source>
</reference>
<accession>A0A9D3Y248</accession>
<gene>
    <name evidence="1" type="ORF">DPMN_192751</name>
</gene>
<dbReference type="Proteomes" id="UP000828390">
    <property type="component" value="Unassembled WGS sequence"/>
</dbReference>
<sequence length="52" mass="5656">MKPTREAVVTGCDSFDEEKGRHGLTPAVGETAMSHWSATARLKLGNPRSIRC</sequence>
<evidence type="ECO:0000313" key="2">
    <source>
        <dbReference type="Proteomes" id="UP000828390"/>
    </source>
</evidence>
<keyword evidence="2" id="KW-1185">Reference proteome</keyword>